<dbReference type="InterPro" id="IPR016191">
    <property type="entry name" value="Ribonuclease/ribotoxin"/>
</dbReference>
<dbReference type="InterPro" id="IPR000026">
    <property type="entry name" value="N1-like"/>
</dbReference>
<name>A0ABV5YMB5_9ACTN</name>
<dbReference type="Pfam" id="PF00545">
    <property type="entry name" value="Ribonuclease"/>
    <property type="match status" value="1"/>
</dbReference>
<accession>A0ABV5YMB5</accession>
<dbReference type="EMBL" id="JBHLZP010000258">
    <property type="protein sequence ID" value="MFB9836199.1"/>
    <property type="molecule type" value="Genomic_DNA"/>
</dbReference>
<evidence type="ECO:0000256" key="1">
    <source>
        <dbReference type="ARBA" id="ARBA00022722"/>
    </source>
</evidence>
<organism evidence="4 5">
    <name type="scientific">Actinoallomurus acaciae</name>
    <dbReference type="NCBI Taxonomy" id="502577"/>
    <lineage>
        <taxon>Bacteria</taxon>
        <taxon>Bacillati</taxon>
        <taxon>Actinomycetota</taxon>
        <taxon>Actinomycetes</taxon>
        <taxon>Streptosporangiales</taxon>
        <taxon>Thermomonosporaceae</taxon>
        <taxon>Actinoallomurus</taxon>
    </lineage>
</organism>
<gene>
    <name evidence="4" type="ORF">ACFFNX_28900</name>
</gene>
<dbReference type="SUPFAM" id="SSF53933">
    <property type="entry name" value="Microbial ribonucleases"/>
    <property type="match status" value="1"/>
</dbReference>
<evidence type="ECO:0000313" key="4">
    <source>
        <dbReference type="EMBL" id="MFB9836199.1"/>
    </source>
</evidence>
<dbReference type="Proteomes" id="UP001589627">
    <property type="component" value="Unassembled WGS sequence"/>
</dbReference>
<keyword evidence="5" id="KW-1185">Reference proteome</keyword>
<comment type="caution">
    <text evidence="4">The sequence shown here is derived from an EMBL/GenBank/DDBJ whole genome shotgun (WGS) entry which is preliminary data.</text>
</comment>
<feature type="chain" id="PRO_5046869823" evidence="3">
    <location>
        <begin position="23"/>
        <end position="130"/>
    </location>
</feature>
<keyword evidence="3" id="KW-0732">Signal</keyword>
<protein>
    <submittedName>
        <fullName evidence="4">Ribonuclease domain-containing protein</fullName>
    </submittedName>
</protein>
<sequence length="130" mass="13911">MSTPRRRLGLRSLVLIPALATAGLLAPAAHSSVAPLSTGTICHSALPPEADDTLGLIAEGGPYPYPQDGEVFQNREGVLPQEPQGYYHEYTVKTPGSSDRGARRIVTAESGTDYYTSDHYVTFDAIDFGC</sequence>
<dbReference type="RefSeq" id="WP_378208837.1">
    <property type="nucleotide sequence ID" value="NZ_JBHLZP010000258.1"/>
</dbReference>
<evidence type="ECO:0000313" key="5">
    <source>
        <dbReference type="Proteomes" id="UP001589627"/>
    </source>
</evidence>
<keyword evidence="1" id="KW-0540">Nuclease</keyword>
<dbReference type="Gene3D" id="3.10.450.30">
    <property type="entry name" value="Microbial ribonucleases"/>
    <property type="match status" value="1"/>
</dbReference>
<proteinExistence type="predicted"/>
<reference evidence="4 5" key="1">
    <citation type="submission" date="2024-09" db="EMBL/GenBank/DDBJ databases">
        <authorList>
            <person name="Sun Q."/>
            <person name="Mori K."/>
        </authorList>
    </citation>
    <scope>NUCLEOTIDE SEQUENCE [LARGE SCALE GENOMIC DNA]</scope>
    <source>
        <strain evidence="4 5">TBRC 0563</strain>
    </source>
</reference>
<evidence type="ECO:0000256" key="3">
    <source>
        <dbReference type="SAM" id="SignalP"/>
    </source>
</evidence>
<feature type="signal peptide" evidence="3">
    <location>
        <begin position="1"/>
        <end position="22"/>
    </location>
</feature>
<evidence type="ECO:0000256" key="2">
    <source>
        <dbReference type="ARBA" id="ARBA00022801"/>
    </source>
</evidence>
<keyword evidence="2" id="KW-0378">Hydrolase</keyword>